<reference evidence="2 3" key="1">
    <citation type="journal article" date="2004" name="Environ. Microbiol.">
        <title>Phylogeny-function analysis of (meta)genomic libraries: screening for expression of ribosomal RNA genes by large-insert library fluorescent in situ hybridization (LIL-FISH).</title>
        <authorList>
            <person name="Leveau J.H."/>
            <person name="Gerards S."/>
            <person name="de Boer W."/>
            <person name="van Veen J.A."/>
        </authorList>
    </citation>
    <scope>NUCLEOTIDE SEQUENCE [LARGE SCALE GENOMIC DNA]</scope>
    <source>
        <strain evidence="2 3">Ter331</strain>
    </source>
</reference>
<dbReference type="GO" id="GO:0008233">
    <property type="term" value="F:peptidase activity"/>
    <property type="evidence" value="ECO:0007669"/>
    <property type="project" value="UniProtKB-KW"/>
</dbReference>
<organism evidence="2 3">
    <name type="scientific">Collimonas fungivorans (strain Ter331)</name>
    <dbReference type="NCBI Taxonomy" id="1005048"/>
    <lineage>
        <taxon>Bacteria</taxon>
        <taxon>Pseudomonadati</taxon>
        <taxon>Pseudomonadota</taxon>
        <taxon>Betaproteobacteria</taxon>
        <taxon>Burkholderiales</taxon>
        <taxon>Oxalobacteraceae</taxon>
        <taxon>Collimonas</taxon>
    </lineage>
</organism>
<sequence length="279" mass="28915">MRRILLEYPWFQSSRGTCGWIGPLIGPLNRAECSRSSVERGKIRPMQTILAIETSTELASAALLRDGHVITRESAGVQTHSLAILPMVQELLAEAGISLAQCDALAFGVGPGSFTGVRTACGIVQGLAFGADLPVLPVVTLAAMAQACRDLNGAGEVLAVLDARMGEVYWAQYRFAANAWQVVVEPVLSAPSQVAPLPVLGGVLQACGNGLAAYPEAFAAAPYAAAGLPAVMPNARQVAQLGSVALAQGGGLSAVDAQPLYLRNKVALTTAERAAKVNT</sequence>
<reference evidence="2 3" key="4">
    <citation type="journal article" date="2010" name="Environ. Microbiol.">
        <title>The bacterial genus Collimonas: mycophagy, weathering and other adaptive solutions to life in oligotrophic soil environments.</title>
        <authorList>
            <person name="Leveau J.H."/>
            <person name="Uroz S."/>
            <person name="de Boer W."/>
        </authorList>
    </citation>
    <scope>NUCLEOTIDE SEQUENCE [LARGE SCALE GENOMIC DNA]</scope>
    <source>
        <strain evidence="2 3">Ter331</strain>
    </source>
</reference>
<evidence type="ECO:0000259" key="1">
    <source>
        <dbReference type="Pfam" id="PF00814"/>
    </source>
</evidence>
<gene>
    <name evidence="2" type="primary">yeaZ</name>
    <name evidence="2" type="ordered locus">CFU_2430</name>
</gene>
<dbReference type="GO" id="GO:0005829">
    <property type="term" value="C:cytosol"/>
    <property type="evidence" value="ECO:0007669"/>
    <property type="project" value="TreeGrafter"/>
</dbReference>
<evidence type="ECO:0000313" key="2">
    <source>
        <dbReference type="EMBL" id="AEK62257.1"/>
    </source>
</evidence>
<dbReference type="InterPro" id="IPR022496">
    <property type="entry name" value="T6A_TsaB"/>
</dbReference>
<reference evidence="3" key="6">
    <citation type="submission" date="2011-05" db="EMBL/GenBank/DDBJ databases">
        <title>Complete sequence of Collimonas fungivorans Ter331.</title>
        <authorList>
            <person name="Leveau J.H."/>
        </authorList>
    </citation>
    <scope>NUCLEOTIDE SEQUENCE [LARGE SCALE GENOMIC DNA]</scope>
    <source>
        <strain evidence="3">Ter331</strain>
    </source>
</reference>
<reference evidence="2 3" key="2">
    <citation type="journal article" date="2006" name="J. Microbiol. Methods">
        <title>Genomic flank-sequencing of plasposon insertion sites for rapid identification of functional genes.</title>
        <authorList>
            <person name="Leveau J.H."/>
            <person name="Gerards S."/>
            <person name="Fritsche K."/>
            <person name="Zondag G."/>
            <person name="van Veen J.A."/>
        </authorList>
    </citation>
    <scope>NUCLEOTIDE SEQUENCE [LARGE SCALE GENOMIC DNA]</scope>
    <source>
        <strain evidence="2 3">Ter331</strain>
    </source>
</reference>
<protein>
    <submittedName>
        <fullName evidence="2">Metal-dependent protease-like protein, putative molecular chaperone</fullName>
    </submittedName>
</protein>
<name>G0AH13_COLFT</name>
<dbReference type="AlphaFoldDB" id="G0AH13"/>
<dbReference type="PANTHER" id="PTHR11735">
    <property type="entry name" value="TRNA N6-ADENOSINE THREONYLCARBAMOYLTRANSFERASE"/>
    <property type="match status" value="1"/>
</dbReference>
<accession>G0AH13</accession>
<proteinExistence type="predicted"/>
<evidence type="ECO:0000313" key="3">
    <source>
        <dbReference type="Proteomes" id="UP000008392"/>
    </source>
</evidence>
<keyword evidence="3" id="KW-1185">Reference proteome</keyword>
<dbReference type="CDD" id="cd24032">
    <property type="entry name" value="ASKHA_NBD_TsaB"/>
    <property type="match status" value="1"/>
</dbReference>
<dbReference type="HOGENOM" id="CLU_064886_2_1_4"/>
<dbReference type="eggNOG" id="COG1214">
    <property type="taxonomic scope" value="Bacteria"/>
</dbReference>
<dbReference type="Pfam" id="PF00814">
    <property type="entry name" value="TsaD"/>
    <property type="match status" value="1"/>
</dbReference>
<dbReference type="EMBL" id="CP002745">
    <property type="protein sequence ID" value="AEK62257.1"/>
    <property type="molecule type" value="Genomic_DNA"/>
</dbReference>
<dbReference type="InterPro" id="IPR000905">
    <property type="entry name" value="Gcp-like_dom"/>
</dbReference>
<feature type="domain" description="Gcp-like" evidence="1">
    <location>
        <begin position="78"/>
        <end position="206"/>
    </location>
</feature>
<keyword evidence="2" id="KW-0645">Protease</keyword>
<dbReference type="Proteomes" id="UP000008392">
    <property type="component" value="Chromosome"/>
</dbReference>
<dbReference type="STRING" id="1005048.CFU_2430"/>
<dbReference type="KEGG" id="cfu:CFU_2430"/>
<dbReference type="NCBIfam" id="TIGR03725">
    <property type="entry name" value="T6A_YeaZ"/>
    <property type="match status" value="1"/>
</dbReference>
<dbReference type="SUPFAM" id="SSF53067">
    <property type="entry name" value="Actin-like ATPase domain"/>
    <property type="match status" value="2"/>
</dbReference>
<reference evidence="2 3" key="5">
    <citation type="journal article" date="2011" name="ISME J.">
        <title>Dual transcriptional profiling of a bacterial/fungal confrontation: Collimonas fungivorans versus Aspergillus niger.</title>
        <authorList>
            <person name="Mela F."/>
            <person name="Fritsche K."/>
            <person name="de Boer W."/>
            <person name="van Veen J.A."/>
            <person name="de Graaff L.H."/>
            <person name="van den Berg M."/>
            <person name="Leveau J.H."/>
        </authorList>
    </citation>
    <scope>NUCLEOTIDE SEQUENCE [LARGE SCALE GENOMIC DNA]</scope>
    <source>
        <strain evidence="2 3">Ter331</strain>
    </source>
</reference>
<dbReference type="GO" id="GO:0002949">
    <property type="term" value="P:tRNA threonylcarbamoyladenosine modification"/>
    <property type="evidence" value="ECO:0007669"/>
    <property type="project" value="InterPro"/>
</dbReference>
<reference evidence="2 3" key="3">
    <citation type="journal article" date="2008" name="FEMS Microbiol. Ecol.">
        <title>Identification and characterization of genes underlying chitinolysis in Collimonas fungivorans Ter331.</title>
        <authorList>
            <person name="Fritsche K."/>
            <person name="de Boer W."/>
            <person name="Gerards S."/>
            <person name="van den Berg M."/>
            <person name="van Veen J.A."/>
            <person name="Leveau J.H."/>
        </authorList>
    </citation>
    <scope>NUCLEOTIDE SEQUENCE [LARGE SCALE GENOMIC DNA]</scope>
    <source>
        <strain evidence="2 3">Ter331</strain>
    </source>
</reference>
<dbReference type="InterPro" id="IPR043129">
    <property type="entry name" value="ATPase_NBD"/>
</dbReference>
<dbReference type="Gene3D" id="3.30.420.40">
    <property type="match status" value="2"/>
</dbReference>
<keyword evidence="2" id="KW-0378">Hydrolase</keyword>
<dbReference type="GO" id="GO:0006508">
    <property type="term" value="P:proteolysis"/>
    <property type="evidence" value="ECO:0007669"/>
    <property type="project" value="UniProtKB-KW"/>
</dbReference>
<dbReference type="PANTHER" id="PTHR11735:SF11">
    <property type="entry name" value="TRNA THREONYLCARBAMOYLADENOSINE BIOSYNTHESIS PROTEIN TSAB"/>
    <property type="match status" value="1"/>
</dbReference>